<reference evidence="1 2" key="2">
    <citation type="journal article" date="2022" name="Mol. Ecol. Resour.">
        <title>The genomes of chicory, endive, great burdock and yacon provide insights into Asteraceae paleo-polyploidization history and plant inulin production.</title>
        <authorList>
            <person name="Fan W."/>
            <person name="Wang S."/>
            <person name="Wang H."/>
            <person name="Wang A."/>
            <person name="Jiang F."/>
            <person name="Liu H."/>
            <person name="Zhao H."/>
            <person name="Xu D."/>
            <person name="Zhang Y."/>
        </authorList>
    </citation>
    <scope>NUCLEOTIDE SEQUENCE [LARGE SCALE GENOMIC DNA]</scope>
    <source>
        <strain evidence="2">cv. Yunnan</strain>
        <tissue evidence="1">Leaves</tissue>
    </source>
</reference>
<comment type="caution">
    <text evidence="1">The sequence shown here is derived from an EMBL/GenBank/DDBJ whole genome shotgun (WGS) entry which is preliminary data.</text>
</comment>
<accession>A0ACB9CB39</accession>
<organism evidence="1 2">
    <name type="scientific">Smallanthus sonchifolius</name>
    <dbReference type="NCBI Taxonomy" id="185202"/>
    <lineage>
        <taxon>Eukaryota</taxon>
        <taxon>Viridiplantae</taxon>
        <taxon>Streptophyta</taxon>
        <taxon>Embryophyta</taxon>
        <taxon>Tracheophyta</taxon>
        <taxon>Spermatophyta</taxon>
        <taxon>Magnoliopsida</taxon>
        <taxon>eudicotyledons</taxon>
        <taxon>Gunneridae</taxon>
        <taxon>Pentapetalae</taxon>
        <taxon>asterids</taxon>
        <taxon>campanulids</taxon>
        <taxon>Asterales</taxon>
        <taxon>Asteraceae</taxon>
        <taxon>Asteroideae</taxon>
        <taxon>Heliantheae alliance</taxon>
        <taxon>Millerieae</taxon>
        <taxon>Smallanthus</taxon>
    </lineage>
</organism>
<reference evidence="2" key="1">
    <citation type="journal article" date="2022" name="Mol. Ecol. Resour.">
        <title>The genomes of chicory, endive, great burdock and yacon provide insights into Asteraceae palaeo-polyploidization history and plant inulin production.</title>
        <authorList>
            <person name="Fan W."/>
            <person name="Wang S."/>
            <person name="Wang H."/>
            <person name="Wang A."/>
            <person name="Jiang F."/>
            <person name="Liu H."/>
            <person name="Zhao H."/>
            <person name="Xu D."/>
            <person name="Zhang Y."/>
        </authorList>
    </citation>
    <scope>NUCLEOTIDE SEQUENCE [LARGE SCALE GENOMIC DNA]</scope>
    <source>
        <strain evidence="2">cv. Yunnan</strain>
    </source>
</reference>
<keyword evidence="2" id="KW-1185">Reference proteome</keyword>
<name>A0ACB9CB39_9ASTR</name>
<proteinExistence type="predicted"/>
<evidence type="ECO:0000313" key="1">
    <source>
        <dbReference type="EMBL" id="KAI3731430.1"/>
    </source>
</evidence>
<gene>
    <name evidence="1" type="ORF">L1987_62618</name>
</gene>
<dbReference type="EMBL" id="CM042038">
    <property type="protein sequence ID" value="KAI3731430.1"/>
    <property type="molecule type" value="Genomic_DNA"/>
</dbReference>
<protein>
    <submittedName>
        <fullName evidence="1">Uncharacterized protein</fullName>
    </submittedName>
</protein>
<dbReference type="Proteomes" id="UP001056120">
    <property type="component" value="Linkage Group LG21"/>
</dbReference>
<evidence type="ECO:0000313" key="2">
    <source>
        <dbReference type="Proteomes" id="UP001056120"/>
    </source>
</evidence>
<sequence length="125" mass="11559">MAINRFVVLALVFVAMVAYVSAADTPAGAAGDAAANAAGAIAGAPAGAPDAAGAAGGPSAGGEGGATSGGDAAAGDAPSFKASCVYGVVASVVVVGANIPAYSGSAHTVCADLTLVSHRFIDPRA</sequence>